<proteinExistence type="predicted"/>
<reference evidence="3" key="2">
    <citation type="submission" date="2019-06" db="EMBL/GenBank/DDBJ databases">
        <title>Co-occurence of chitin degradation, pigmentation and bioactivity in marine Pseudoalteromonas.</title>
        <authorList>
            <person name="Sonnenschein E.C."/>
            <person name="Bech P.K."/>
        </authorList>
    </citation>
    <scope>NUCLEOTIDE SEQUENCE [LARGE SCALE GENOMIC DNA]</scope>
    <source>
        <strain evidence="3">S1189</strain>
    </source>
</reference>
<dbReference type="Proteomes" id="UP000307362">
    <property type="component" value="Unassembled WGS sequence"/>
</dbReference>
<dbReference type="Gene3D" id="3.30.565.10">
    <property type="entry name" value="Histidine kinase-like ATPase, C-terminal domain"/>
    <property type="match status" value="1"/>
</dbReference>
<dbReference type="GO" id="GO:0000155">
    <property type="term" value="F:phosphorelay sensor kinase activity"/>
    <property type="evidence" value="ECO:0007669"/>
    <property type="project" value="TreeGrafter"/>
</dbReference>
<dbReference type="PANTHER" id="PTHR43547">
    <property type="entry name" value="TWO-COMPONENT HISTIDINE KINASE"/>
    <property type="match status" value="1"/>
</dbReference>
<evidence type="ECO:0000313" key="3">
    <source>
        <dbReference type="Proteomes" id="UP000307362"/>
    </source>
</evidence>
<gene>
    <name evidence="2" type="ORF">CWB73_21525</name>
</gene>
<feature type="non-terminal residue" evidence="2">
    <location>
        <position position="78"/>
    </location>
</feature>
<dbReference type="OrthoDB" id="9804590at2"/>
<accession>A0A5S3YL87</accession>
<organism evidence="2 3">
    <name type="scientific">Pseudoalteromonas phenolica</name>
    <dbReference type="NCBI Taxonomy" id="161398"/>
    <lineage>
        <taxon>Bacteria</taxon>
        <taxon>Pseudomonadati</taxon>
        <taxon>Pseudomonadota</taxon>
        <taxon>Gammaproteobacteria</taxon>
        <taxon>Alteromonadales</taxon>
        <taxon>Pseudoalteromonadaceae</taxon>
        <taxon>Pseudoalteromonas</taxon>
    </lineage>
</organism>
<comment type="caution">
    <text evidence="2">The sequence shown here is derived from an EMBL/GenBank/DDBJ whole genome shotgun (WGS) entry which is preliminary data.</text>
</comment>
<dbReference type="AlphaFoldDB" id="A0A5S3YL87"/>
<sequence>LSAQEQQEYLLVSLNNCGQLKQLIEQIFELAHLENGEISINKETFNLGELIYDCIANFSLAVEKKGINLSVEPEICDF</sequence>
<reference evidence="2 3" key="1">
    <citation type="submission" date="2017-12" db="EMBL/GenBank/DDBJ databases">
        <authorList>
            <person name="Paulsen S."/>
            <person name="Gram L.K."/>
        </authorList>
    </citation>
    <scope>NUCLEOTIDE SEQUENCE [LARGE SCALE GENOMIC DNA]</scope>
    <source>
        <strain evidence="2 3">S1189</strain>
    </source>
</reference>
<keyword evidence="2" id="KW-0808">Transferase</keyword>
<dbReference type="PANTHER" id="PTHR43547:SF2">
    <property type="entry name" value="HYBRID SIGNAL TRANSDUCTION HISTIDINE KINASE C"/>
    <property type="match status" value="1"/>
</dbReference>
<evidence type="ECO:0000256" key="1">
    <source>
        <dbReference type="ARBA" id="ARBA00022553"/>
    </source>
</evidence>
<dbReference type="EMBL" id="PNCM01000302">
    <property type="protein sequence ID" value="TMP76685.1"/>
    <property type="molecule type" value="Genomic_DNA"/>
</dbReference>
<dbReference type="InterPro" id="IPR036890">
    <property type="entry name" value="HATPase_C_sf"/>
</dbReference>
<evidence type="ECO:0000313" key="2">
    <source>
        <dbReference type="EMBL" id="TMP76685.1"/>
    </source>
</evidence>
<keyword evidence="1" id="KW-0597">Phosphoprotein</keyword>
<protein>
    <submittedName>
        <fullName evidence="2">Two-component sensor histidine kinase</fullName>
    </submittedName>
</protein>
<name>A0A5S3YL87_9GAMM</name>
<feature type="non-terminal residue" evidence="2">
    <location>
        <position position="1"/>
    </location>
</feature>
<keyword evidence="2" id="KW-0418">Kinase</keyword>